<feature type="compositionally biased region" description="Polar residues" evidence="1">
    <location>
        <begin position="1"/>
        <end position="15"/>
    </location>
</feature>
<organism evidence="2 3">
    <name type="scientific">Novipirellula caenicola</name>
    <dbReference type="NCBI Taxonomy" id="1536901"/>
    <lineage>
        <taxon>Bacteria</taxon>
        <taxon>Pseudomonadati</taxon>
        <taxon>Planctomycetota</taxon>
        <taxon>Planctomycetia</taxon>
        <taxon>Pirellulales</taxon>
        <taxon>Pirellulaceae</taxon>
        <taxon>Novipirellula</taxon>
    </lineage>
</organism>
<feature type="compositionally biased region" description="Basic and acidic residues" evidence="1">
    <location>
        <begin position="18"/>
        <end position="32"/>
    </location>
</feature>
<evidence type="ECO:0000313" key="3">
    <source>
        <dbReference type="Proteomes" id="UP001416858"/>
    </source>
</evidence>
<protein>
    <submittedName>
        <fullName evidence="2">Uncharacterized protein</fullName>
    </submittedName>
</protein>
<evidence type="ECO:0000313" key="2">
    <source>
        <dbReference type="EMBL" id="GAA5504620.1"/>
    </source>
</evidence>
<name>A0ABP9VK28_9BACT</name>
<sequence>MSTKGIKFASSQPNCQCPEDKHRNCDPEKVKTGEQPSRNCEQAVEH</sequence>
<gene>
    <name evidence="2" type="ORF">Rcae01_00059</name>
</gene>
<reference evidence="2 3" key="1">
    <citation type="submission" date="2024-02" db="EMBL/GenBank/DDBJ databases">
        <title>Rhodopirellula caenicola NBRC 110016.</title>
        <authorList>
            <person name="Ichikawa N."/>
            <person name="Katano-Makiyama Y."/>
            <person name="Hidaka K."/>
        </authorList>
    </citation>
    <scope>NUCLEOTIDE SEQUENCE [LARGE SCALE GENOMIC DNA]</scope>
    <source>
        <strain evidence="2 3">NBRC 110016</strain>
    </source>
</reference>
<feature type="region of interest" description="Disordered" evidence="1">
    <location>
        <begin position="1"/>
        <end position="46"/>
    </location>
</feature>
<comment type="caution">
    <text evidence="2">The sequence shown here is derived from an EMBL/GenBank/DDBJ whole genome shotgun (WGS) entry which is preliminary data.</text>
</comment>
<proteinExistence type="predicted"/>
<dbReference type="EMBL" id="BAABRO010000001">
    <property type="protein sequence ID" value="GAA5504620.1"/>
    <property type="molecule type" value="Genomic_DNA"/>
</dbReference>
<keyword evidence="3" id="KW-1185">Reference proteome</keyword>
<accession>A0ABP9VK28</accession>
<evidence type="ECO:0000256" key="1">
    <source>
        <dbReference type="SAM" id="MobiDB-lite"/>
    </source>
</evidence>
<dbReference type="Proteomes" id="UP001416858">
    <property type="component" value="Unassembled WGS sequence"/>
</dbReference>